<dbReference type="KEGG" id="axl:AXY_16230"/>
<dbReference type="Proteomes" id="UP000006294">
    <property type="component" value="Chromosome"/>
</dbReference>
<dbReference type="OrthoDB" id="2147503at2"/>
<reference evidence="6 7" key="1">
    <citation type="submission" date="2011-01" db="EMBL/GenBank/DDBJ databases">
        <title>Whole genome sequence of Amphibacillus xylinus NBRC 15112.</title>
        <authorList>
            <person name="Nakazawa H."/>
            <person name="Katano Y."/>
            <person name="Nakamura S."/>
            <person name="Sasagawa M."/>
            <person name="Fukada J."/>
            <person name="Arai T."/>
            <person name="Sasakura N."/>
            <person name="Mochizuki D."/>
            <person name="Hosoyama A."/>
            <person name="Harada K."/>
            <person name="Horikawa H."/>
            <person name="Kato Y."/>
            <person name="Harada T."/>
            <person name="Sasaki K."/>
            <person name="Sekiguchi M."/>
            <person name="Hodoyama M."/>
            <person name="Nishiko R."/>
            <person name="Narita H."/>
            <person name="Hanamaki A."/>
            <person name="Hata C."/>
            <person name="Konno Y."/>
            <person name="Niimura Y."/>
            <person name="Yamazaki S."/>
            <person name="Fujita N."/>
        </authorList>
    </citation>
    <scope>NUCLEOTIDE SEQUENCE [LARGE SCALE GENOMIC DNA]</scope>
    <source>
        <strain evidence="7">ATCC 51415 / DSM 6626 / JCM 7361 / LMG 17667 / NBRC 15112 / Ep01</strain>
    </source>
</reference>
<dbReference type="GO" id="GO:0003899">
    <property type="term" value="F:DNA-directed RNA polymerase activity"/>
    <property type="evidence" value="ECO:0007669"/>
    <property type="project" value="UniProtKB-UniRule"/>
</dbReference>
<proteinExistence type="inferred from homology"/>
<dbReference type="GO" id="GO:0006351">
    <property type="term" value="P:DNA-templated transcription"/>
    <property type="evidence" value="ECO:0007669"/>
    <property type="project" value="UniProtKB-UniRule"/>
</dbReference>
<dbReference type="EMBL" id="AP012050">
    <property type="protein sequence ID" value="BAM47755.1"/>
    <property type="molecule type" value="Genomic_DNA"/>
</dbReference>
<dbReference type="GO" id="GO:0003677">
    <property type="term" value="F:DNA binding"/>
    <property type="evidence" value="ECO:0007669"/>
    <property type="project" value="UniProtKB-UniRule"/>
</dbReference>
<keyword evidence="1 5" id="KW-0240">DNA-directed RNA polymerase</keyword>
<evidence type="ECO:0000256" key="3">
    <source>
        <dbReference type="ARBA" id="ARBA00022695"/>
    </source>
</evidence>
<evidence type="ECO:0000256" key="2">
    <source>
        <dbReference type="ARBA" id="ARBA00022679"/>
    </source>
</evidence>
<evidence type="ECO:0000256" key="5">
    <source>
        <dbReference type="HAMAP-Rule" id="MF_01553"/>
    </source>
</evidence>
<comment type="similarity">
    <text evidence="5">Belongs to the RNA polymerase subunit epsilon family.</text>
</comment>
<comment type="function">
    <text evidence="5">A non-essential component of RNA polymerase (RNAP).</text>
</comment>
<gene>
    <name evidence="5" type="primary">rpoY</name>
    <name evidence="6" type="ordered locus">AXY_16230</name>
</gene>
<dbReference type="AlphaFoldDB" id="K0IYY3"/>
<dbReference type="HAMAP" id="MF_01553">
    <property type="entry name" value="RNApol_bact_RpoY"/>
    <property type="match status" value="1"/>
</dbReference>
<dbReference type="RefSeq" id="WP_015010352.1">
    <property type="nucleotide sequence ID" value="NC_018704.1"/>
</dbReference>
<evidence type="ECO:0000313" key="7">
    <source>
        <dbReference type="Proteomes" id="UP000006294"/>
    </source>
</evidence>
<evidence type="ECO:0000256" key="4">
    <source>
        <dbReference type="ARBA" id="ARBA00023163"/>
    </source>
</evidence>
<keyword evidence="7" id="KW-1185">Reference proteome</keyword>
<dbReference type="EC" id="2.7.7.6" evidence="5"/>
<dbReference type="InterPro" id="IPR009907">
    <property type="entry name" value="RpoY"/>
</dbReference>
<dbReference type="GO" id="GO:0000428">
    <property type="term" value="C:DNA-directed RNA polymerase complex"/>
    <property type="evidence" value="ECO:0007669"/>
    <property type="project" value="UniProtKB-KW"/>
</dbReference>
<accession>K0IYY3</accession>
<evidence type="ECO:0000256" key="1">
    <source>
        <dbReference type="ARBA" id="ARBA00022478"/>
    </source>
</evidence>
<comment type="catalytic activity">
    <reaction evidence="5">
        <text>RNA(n) + a ribonucleoside 5'-triphosphate = RNA(n+1) + diphosphate</text>
        <dbReference type="Rhea" id="RHEA:21248"/>
        <dbReference type="Rhea" id="RHEA-COMP:14527"/>
        <dbReference type="Rhea" id="RHEA-COMP:17342"/>
        <dbReference type="ChEBI" id="CHEBI:33019"/>
        <dbReference type="ChEBI" id="CHEBI:61557"/>
        <dbReference type="ChEBI" id="CHEBI:140395"/>
        <dbReference type="EC" id="2.7.7.6"/>
    </reaction>
</comment>
<organism evidence="6 7">
    <name type="scientific">Amphibacillus xylanus (strain ATCC 51415 / DSM 6626 / JCM 7361 / LMG 17667 / NBRC 15112 / Ep01)</name>
    <dbReference type="NCBI Taxonomy" id="698758"/>
    <lineage>
        <taxon>Bacteria</taxon>
        <taxon>Bacillati</taxon>
        <taxon>Bacillota</taxon>
        <taxon>Bacilli</taxon>
        <taxon>Bacillales</taxon>
        <taxon>Bacillaceae</taxon>
        <taxon>Amphibacillus</taxon>
    </lineage>
</organism>
<keyword evidence="4 5" id="KW-0804">Transcription</keyword>
<dbReference type="NCBIfam" id="NF010188">
    <property type="entry name" value="PRK13667.1"/>
    <property type="match status" value="1"/>
</dbReference>
<evidence type="ECO:0000313" key="6">
    <source>
        <dbReference type="EMBL" id="BAM47755.1"/>
    </source>
</evidence>
<keyword evidence="2 5" id="KW-0808">Transferase</keyword>
<dbReference type="HOGENOM" id="CLU_187518_1_0_9"/>
<dbReference type="Pfam" id="PF07288">
    <property type="entry name" value="RpoY"/>
    <property type="match status" value="1"/>
</dbReference>
<dbReference type="eggNOG" id="COG5503">
    <property type="taxonomic scope" value="Bacteria"/>
</dbReference>
<dbReference type="STRING" id="698758.AXY_16230"/>
<keyword evidence="3 5" id="KW-0548">Nucleotidyltransferase</keyword>
<dbReference type="Gene3D" id="3.10.20.730">
    <property type="entry name" value="RNAP, epsilon subunit-like"/>
    <property type="match status" value="1"/>
</dbReference>
<name>K0IYY3_AMPXN</name>
<sequence>MIFKVLYQDNKSEVPVRENTRTMYLEANNEREIREALKGREINIEFIQPLTEEHLAYEKLSEDFVVENL</sequence>
<protein>
    <recommendedName>
        <fullName evidence="5">DNA-directed RNA polymerase subunit epsilon</fullName>
        <shortName evidence="5">RNAP epsilon subunit</shortName>
        <ecNumber evidence="5">2.7.7.6</ecNumber>
    </recommendedName>
    <alternativeName>
        <fullName evidence="5">RNA polymerase epsilon subunit</fullName>
    </alternativeName>
    <alternativeName>
        <fullName evidence="5">Transcriptase subunit epsilon</fullName>
    </alternativeName>
</protein>
<comment type="subunit">
    <text evidence="5">RNAP is composed of a core of 2 alpha, a beta and a beta' subunit. The core is associated with a delta subunit, and at least one of epsilon or omega. When a sigma factor is associated with the core the holoenzyme is formed, which can initiate transcription.</text>
</comment>